<evidence type="ECO:0000313" key="11">
    <source>
        <dbReference type="Proteomes" id="UP001107558"/>
    </source>
</evidence>
<dbReference type="InterPro" id="IPR004117">
    <property type="entry name" value="7tm6_olfct_rcpt"/>
</dbReference>
<evidence type="ECO:0000256" key="3">
    <source>
        <dbReference type="ARBA" id="ARBA00022692"/>
    </source>
</evidence>
<keyword evidence="11" id="KW-1185">Reference proteome</keyword>
<feature type="transmembrane region" description="Helical" evidence="9">
    <location>
        <begin position="103"/>
        <end position="121"/>
    </location>
</feature>
<reference evidence="10" key="1">
    <citation type="submission" date="2021-03" db="EMBL/GenBank/DDBJ databases">
        <title>Chromosome level genome of the anhydrobiotic midge Polypedilum vanderplanki.</title>
        <authorList>
            <person name="Yoshida Y."/>
            <person name="Kikawada T."/>
            <person name="Gusev O."/>
        </authorList>
    </citation>
    <scope>NUCLEOTIDE SEQUENCE</scope>
    <source>
        <strain evidence="10">NIAS01</strain>
        <tissue evidence="10">Whole body or cell culture</tissue>
    </source>
</reference>
<keyword evidence="2 9" id="KW-0716">Sensory transduction</keyword>
<evidence type="ECO:0000256" key="6">
    <source>
        <dbReference type="ARBA" id="ARBA00023136"/>
    </source>
</evidence>
<keyword evidence="6 9" id="KW-0472">Membrane</keyword>
<protein>
    <recommendedName>
        <fullName evidence="9">Odorant receptor</fullName>
    </recommendedName>
</protein>
<evidence type="ECO:0000256" key="9">
    <source>
        <dbReference type="RuleBase" id="RU351113"/>
    </source>
</evidence>
<evidence type="ECO:0000256" key="5">
    <source>
        <dbReference type="ARBA" id="ARBA00022989"/>
    </source>
</evidence>
<evidence type="ECO:0000256" key="2">
    <source>
        <dbReference type="ARBA" id="ARBA00022606"/>
    </source>
</evidence>
<dbReference type="PANTHER" id="PTHR21137:SF44">
    <property type="entry name" value="ODORANT RECEPTOR 13A-RELATED"/>
    <property type="match status" value="1"/>
</dbReference>
<dbReference type="Proteomes" id="UP001107558">
    <property type="component" value="Chromosome 3"/>
</dbReference>
<comment type="subcellular location">
    <subcellularLocation>
        <location evidence="9">Cell membrane</location>
        <topology evidence="9">Multi-pass membrane protein</topology>
    </subcellularLocation>
    <subcellularLocation>
        <location evidence="1">Membrane</location>
        <topology evidence="1">Multi-pass membrane protein</topology>
    </subcellularLocation>
</comment>
<dbReference type="EMBL" id="JADBJN010000003">
    <property type="protein sequence ID" value="KAG5670218.1"/>
    <property type="molecule type" value="Genomic_DNA"/>
</dbReference>
<evidence type="ECO:0000256" key="7">
    <source>
        <dbReference type="ARBA" id="ARBA00023170"/>
    </source>
</evidence>
<dbReference type="AlphaFoldDB" id="A0A9J6BKE0"/>
<feature type="transmembrane region" description="Helical" evidence="9">
    <location>
        <begin position="320"/>
        <end position="342"/>
    </location>
</feature>
<comment type="caution">
    <text evidence="9">Lacks conserved residue(s) required for the propagation of feature annotation.</text>
</comment>
<dbReference type="GO" id="GO:0005549">
    <property type="term" value="F:odorant binding"/>
    <property type="evidence" value="ECO:0007669"/>
    <property type="project" value="InterPro"/>
</dbReference>
<evidence type="ECO:0000256" key="1">
    <source>
        <dbReference type="ARBA" id="ARBA00004141"/>
    </source>
</evidence>
<dbReference type="GO" id="GO:0004984">
    <property type="term" value="F:olfactory receptor activity"/>
    <property type="evidence" value="ECO:0007669"/>
    <property type="project" value="InterPro"/>
</dbReference>
<feature type="transmembrane region" description="Helical" evidence="9">
    <location>
        <begin position="294"/>
        <end position="314"/>
    </location>
</feature>
<dbReference type="OrthoDB" id="8185860at2759"/>
<dbReference type="GO" id="GO:0005886">
    <property type="term" value="C:plasma membrane"/>
    <property type="evidence" value="ECO:0007669"/>
    <property type="project" value="UniProtKB-SubCell"/>
</dbReference>
<dbReference type="Pfam" id="PF02949">
    <property type="entry name" value="7tm_6"/>
    <property type="match status" value="1"/>
</dbReference>
<evidence type="ECO:0000313" key="10">
    <source>
        <dbReference type="EMBL" id="KAG5670218.1"/>
    </source>
</evidence>
<gene>
    <name evidence="10" type="ORF">PVAND_000496</name>
</gene>
<comment type="caution">
    <text evidence="10">The sequence shown here is derived from an EMBL/GenBank/DDBJ whole genome shotgun (WGS) entry which is preliminary data.</text>
</comment>
<keyword evidence="7 9" id="KW-0675">Receptor</keyword>
<dbReference type="GO" id="GO:0007165">
    <property type="term" value="P:signal transduction"/>
    <property type="evidence" value="ECO:0007669"/>
    <property type="project" value="UniProtKB-KW"/>
</dbReference>
<feature type="transmembrane region" description="Helical" evidence="9">
    <location>
        <begin position="66"/>
        <end position="91"/>
    </location>
</feature>
<keyword evidence="5 9" id="KW-1133">Transmembrane helix</keyword>
<keyword evidence="4 9" id="KW-0552">Olfaction</keyword>
<sequence length="419" mass="48612">MKLNEKLRNLITQIKSYYVNDQVRMFVLFIDDFFPSEKLFGLFGYPLLNQRNDVAEQKVQNRKRNFFGVSVIILMVITILLAVNFVVIILQRGNLLEAAECCAFISSFIFNLLKALFLCYWKRDTIKKIIDRLDQNFPHSSREQLKFGIHKYLRVLKNFFRICTANYVLVWFNYATLSLTTFCLRLFGFESIKVILLLPTYTPLSLNHSWLYSIFFFTQDWTFLILVLICAATDLVFCGLVCLTAMEFDVLAQKVSQLGSTDDENAENSLCKIIDGYNELIDIANQLEEIFSPILLVNVFASIILLCVCVFLMFTPLDIVLIVKFFSTIPALVIQFFSICYYGELLQTSSLRVADKAYNCNWYGQSLKFRKIILLTILRAQKPKVLTGWKFMDVGLPTFYWVLQTAQSYYSILSGLYKN</sequence>
<proteinExistence type="inferred from homology"/>
<comment type="similarity">
    <text evidence="9">Belongs to the insect chemoreceptor superfamily. Heteromeric odorant receptor channel (TC 1.A.69) family.</text>
</comment>
<name>A0A9J6BKE0_POLVA</name>
<dbReference type="PANTHER" id="PTHR21137">
    <property type="entry name" value="ODORANT RECEPTOR"/>
    <property type="match status" value="1"/>
</dbReference>
<evidence type="ECO:0000256" key="8">
    <source>
        <dbReference type="ARBA" id="ARBA00023224"/>
    </source>
</evidence>
<feature type="transmembrane region" description="Helical" evidence="9">
    <location>
        <begin position="221"/>
        <end position="246"/>
    </location>
</feature>
<evidence type="ECO:0000256" key="4">
    <source>
        <dbReference type="ARBA" id="ARBA00022725"/>
    </source>
</evidence>
<keyword evidence="3 9" id="KW-0812">Transmembrane</keyword>
<organism evidence="10 11">
    <name type="scientific">Polypedilum vanderplanki</name>
    <name type="common">Sleeping chironomid midge</name>
    <dbReference type="NCBI Taxonomy" id="319348"/>
    <lineage>
        <taxon>Eukaryota</taxon>
        <taxon>Metazoa</taxon>
        <taxon>Ecdysozoa</taxon>
        <taxon>Arthropoda</taxon>
        <taxon>Hexapoda</taxon>
        <taxon>Insecta</taxon>
        <taxon>Pterygota</taxon>
        <taxon>Neoptera</taxon>
        <taxon>Endopterygota</taxon>
        <taxon>Diptera</taxon>
        <taxon>Nematocera</taxon>
        <taxon>Chironomoidea</taxon>
        <taxon>Chironomidae</taxon>
        <taxon>Chironominae</taxon>
        <taxon>Polypedilum</taxon>
        <taxon>Polypedilum</taxon>
    </lineage>
</organism>
<accession>A0A9J6BKE0</accession>
<keyword evidence="8 9" id="KW-0807">Transducer</keyword>